<gene>
    <name evidence="1" type="ORF">NP603_14465</name>
</gene>
<keyword evidence="2" id="KW-1185">Reference proteome</keyword>
<dbReference type="Proteomes" id="UP001524569">
    <property type="component" value="Unassembled WGS sequence"/>
</dbReference>
<sequence length="76" mass="8441">MLQTYEAVLEPDGHLHFLETPPMLAKAARRVLVTFTSDMPIEDTAVCGATLSEMALADDWQRNEEDAAWAHLQAAK</sequence>
<reference evidence="1 2" key="1">
    <citation type="submission" date="2022-07" db="EMBL/GenBank/DDBJ databases">
        <title>Methylomonas rivi sp. nov., Methylomonas rosea sp. nov., Methylomonas aureus sp. nov. and Methylomonas subterranea sp. nov., four novel methanotrophs isolated from a freshwater creek and the deep terrestrial subsurface.</title>
        <authorList>
            <person name="Abin C."/>
            <person name="Sankaranarayanan K."/>
            <person name="Garner C."/>
            <person name="Sindelar R."/>
            <person name="Kotary K."/>
            <person name="Garner R."/>
            <person name="Barclay S."/>
            <person name="Lawson P."/>
            <person name="Krumholz L."/>
        </authorList>
    </citation>
    <scope>NUCLEOTIDE SEQUENCE [LARGE SCALE GENOMIC DNA]</scope>
    <source>
        <strain evidence="1 2">SURF-1</strain>
    </source>
</reference>
<evidence type="ECO:0000313" key="1">
    <source>
        <dbReference type="EMBL" id="MCQ8182321.1"/>
    </source>
</evidence>
<protein>
    <submittedName>
        <fullName evidence="1">Uncharacterized protein</fullName>
    </submittedName>
</protein>
<proteinExistence type="predicted"/>
<organism evidence="1 2">
    <name type="scientific">Methylomonas aurea</name>
    <dbReference type="NCBI Taxonomy" id="2952224"/>
    <lineage>
        <taxon>Bacteria</taxon>
        <taxon>Pseudomonadati</taxon>
        <taxon>Pseudomonadota</taxon>
        <taxon>Gammaproteobacteria</taxon>
        <taxon>Methylococcales</taxon>
        <taxon>Methylococcaceae</taxon>
        <taxon>Methylomonas</taxon>
    </lineage>
</organism>
<comment type="caution">
    <text evidence="1">The sequence shown here is derived from an EMBL/GenBank/DDBJ whole genome shotgun (WGS) entry which is preliminary data.</text>
</comment>
<accession>A0ABT1UJW7</accession>
<dbReference type="EMBL" id="JANIBM010000021">
    <property type="protein sequence ID" value="MCQ8182321.1"/>
    <property type="molecule type" value="Genomic_DNA"/>
</dbReference>
<evidence type="ECO:0000313" key="2">
    <source>
        <dbReference type="Proteomes" id="UP001524569"/>
    </source>
</evidence>
<name>A0ABT1UJW7_9GAMM</name>
<dbReference type="RefSeq" id="WP_256611617.1">
    <property type="nucleotide sequence ID" value="NZ_JANIBM010000021.1"/>
</dbReference>